<evidence type="ECO:0000259" key="7">
    <source>
        <dbReference type="PROSITE" id="PS51352"/>
    </source>
</evidence>
<evidence type="ECO:0000313" key="8">
    <source>
        <dbReference type="EMBL" id="GAA3045186.1"/>
    </source>
</evidence>
<dbReference type="RefSeq" id="WP_290707125.1">
    <property type="nucleotide sequence ID" value="NZ_BAAAVS010000054.1"/>
</dbReference>
<dbReference type="PROSITE" id="PS00194">
    <property type="entry name" value="THIOREDOXIN_1"/>
    <property type="match status" value="1"/>
</dbReference>
<keyword evidence="2" id="KW-0201">Cytochrome c-type biogenesis</keyword>
<dbReference type="Pfam" id="PF08534">
    <property type="entry name" value="Redoxin"/>
    <property type="match status" value="1"/>
</dbReference>
<dbReference type="Gene3D" id="3.40.30.10">
    <property type="entry name" value="Glutaredoxin"/>
    <property type="match status" value="1"/>
</dbReference>
<organism evidence="8 9">
    <name type="scientific">Gordonia defluvii</name>
    <dbReference type="NCBI Taxonomy" id="283718"/>
    <lineage>
        <taxon>Bacteria</taxon>
        <taxon>Bacillati</taxon>
        <taxon>Actinomycetota</taxon>
        <taxon>Actinomycetes</taxon>
        <taxon>Mycobacteriales</taxon>
        <taxon>Gordoniaceae</taxon>
        <taxon>Gordonia</taxon>
    </lineage>
</organism>
<dbReference type="PROSITE" id="PS51352">
    <property type="entry name" value="THIOREDOXIN_2"/>
    <property type="match status" value="1"/>
</dbReference>
<dbReference type="InterPro" id="IPR013740">
    <property type="entry name" value="Redoxin"/>
</dbReference>
<keyword evidence="5" id="KW-0676">Redox-active center</keyword>
<keyword evidence="6" id="KW-0812">Transmembrane</keyword>
<dbReference type="CDD" id="cd02966">
    <property type="entry name" value="TlpA_like_family"/>
    <property type="match status" value="1"/>
</dbReference>
<gene>
    <name evidence="8" type="ORF">GCM10010528_25570</name>
</gene>
<comment type="caution">
    <text evidence="8">The sequence shown here is derived from an EMBL/GenBank/DDBJ whole genome shotgun (WGS) entry which is preliminary data.</text>
</comment>
<dbReference type="PANTHER" id="PTHR42852">
    <property type="entry name" value="THIOL:DISULFIDE INTERCHANGE PROTEIN DSBE"/>
    <property type="match status" value="1"/>
</dbReference>
<sequence>MREPTRETLRSPVFRWTIVFGVLVVAMVVAIWPRGAVPPNNPISDPSALPRPLPSSKADPVEMAAARGRAALAGCPASDGVVGPRSVLAGVVVTCLADGQQIDIGTATAGKPLIVNIWATWCGPCRRELPVFGDFAKRVGDRATVLAVHDRQGADAYLALALLTEIDVHVPTVLDTTGAMARALGVRPVLPSTVFIRADGTVAGAPVRLYESADDLAADATKYLGVKA</sequence>
<feature type="domain" description="Thioredoxin" evidence="7">
    <location>
        <begin position="71"/>
        <end position="226"/>
    </location>
</feature>
<dbReference type="PANTHER" id="PTHR42852:SF6">
    <property type="entry name" value="THIOL:DISULFIDE INTERCHANGE PROTEIN DSBE"/>
    <property type="match status" value="1"/>
</dbReference>
<keyword evidence="4" id="KW-1015">Disulfide bond</keyword>
<dbReference type="SUPFAM" id="SSF52833">
    <property type="entry name" value="Thioredoxin-like"/>
    <property type="match status" value="1"/>
</dbReference>
<protein>
    <submittedName>
        <fullName evidence="8">TlpA disulfide reductase family protein</fullName>
    </submittedName>
</protein>
<evidence type="ECO:0000256" key="5">
    <source>
        <dbReference type="ARBA" id="ARBA00023284"/>
    </source>
</evidence>
<keyword evidence="6" id="KW-1133">Transmembrane helix</keyword>
<evidence type="ECO:0000256" key="1">
    <source>
        <dbReference type="ARBA" id="ARBA00004196"/>
    </source>
</evidence>
<accession>A0ABP6LN62</accession>
<dbReference type="InterPro" id="IPR013766">
    <property type="entry name" value="Thioredoxin_domain"/>
</dbReference>
<proteinExistence type="predicted"/>
<feature type="transmembrane region" description="Helical" evidence="6">
    <location>
        <begin position="12"/>
        <end position="32"/>
    </location>
</feature>
<keyword evidence="6" id="KW-0472">Membrane</keyword>
<evidence type="ECO:0000256" key="2">
    <source>
        <dbReference type="ARBA" id="ARBA00022748"/>
    </source>
</evidence>
<reference evidence="9" key="1">
    <citation type="journal article" date="2019" name="Int. J. Syst. Evol. Microbiol.">
        <title>The Global Catalogue of Microorganisms (GCM) 10K type strain sequencing project: providing services to taxonomists for standard genome sequencing and annotation.</title>
        <authorList>
            <consortium name="The Broad Institute Genomics Platform"/>
            <consortium name="The Broad Institute Genome Sequencing Center for Infectious Disease"/>
            <person name="Wu L."/>
            <person name="Ma J."/>
        </authorList>
    </citation>
    <scope>NUCLEOTIDE SEQUENCE [LARGE SCALE GENOMIC DNA]</scope>
    <source>
        <strain evidence="9">JCM 14234</strain>
    </source>
</reference>
<keyword evidence="3" id="KW-0735">Signal-anchor</keyword>
<dbReference type="Proteomes" id="UP001501035">
    <property type="component" value="Unassembled WGS sequence"/>
</dbReference>
<dbReference type="InterPro" id="IPR017937">
    <property type="entry name" value="Thioredoxin_CS"/>
</dbReference>
<name>A0ABP6LN62_9ACTN</name>
<evidence type="ECO:0000256" key="3">
    <source>
        <dbReference type="ARBA" id="ARBA00022968"/>
    </source>
</evidence>
<dbReference type="InterPro" id="IPR036249">
    <property type="entry name" value="Thioredoxin-like_sf"/>
</dbReference>
<dbReference type="EMBL" id="BAAAVS010000054">
    <property type="protein sequence ID" value="GAA3045186.1"/>
    <property type="molecule type" value="Genomic_DNA"/>
</dbReference>
<comment type="subcellular location">
    <subcellularLocation>
        <location evidence="1">Cell envelope</location>
    </subcellularLocation>
</comment>
<dbReference type="InterPro" id="IPR050553">
    <property type="entry name" value="Thioredoxin_ResA/DsbE_sf"/>
</dbReference>
<keyword evidence="9" id="KW-1185">Reference proteome</keyword>
<evidence type="ECO:0000256" key="4">
    <source>
        <dbReference type="ARBA" id="ARBA00023157"/>
    </source>
</evidence>
<evidence type="ECO:0000256" key="6">
    <source>
        <dbReference type="SAM" id="Phobius"/>
    </source>
</evidence>
<evidence type="ECO:0000313" key="9">
    <source>
        <dbReference type="Proteomes" id="UP001501035"/>
    </source>
</evidence>